<dbReference type="Pfam" id="PF00668">
    <property type="entry name" value="Condensation"/>
    <property type="match status" value="1"/>
</dbReference>
<dbReference type="InterPro" id="IPR010071">
    <property type="entry name" value="AA_adenyl_dom"/>
</dbReference>
<dbReference type="GO" id="GO:0044550">
    <property type="term" value="P:secondary metabolite biosynthetic process"/>
    <property type="evidence" value="ECO:0007669"/>
    <property type="project" value="TreeGrafter"/>
</dbReference>
<organism evidence="6 7">
    <name type="scientific">Amycolatopsis albispora</name>
    <dbReference type="NCBI Taxonomy" id="1804986"/>
    <lineage>
        <taxon>Bacteria</taxon>
        <taxon>Bacillati</taxon>
        <taxon>Actinomycetota</taxon>
        <taxon>Actinomycetes</taxon>
        <taxon>Pseudonocardiales</taxon>
        <taxon>Pseudonocardiaceae</taxon>
        <taxon>Amycolatopsis</taxon>
    </lineage>
</organism>
<dbReference type="Pfam" id="PF00550">
    <property type="entry name" value="PP-binding"/>
    <property type="match status" value="1"/>
</dbReference>
<feature type="domain" description="Condensation" evidence="4">
    <location>
        <begin position="3"/>
        <end position="439"/>
    </location>
</feature>
<dbReference type="SUPFAM" id="SSF56801">
    <property type="entry name" value="Acetyl-CoA synthetase-like"/>
    <property type="match status" value="1"/>
</dbReference>
<dbReference type="InterPro" id="IPR045851">
    <property type="entry name" value="AMP-bd_C_sf"/>
</dbReference>
<proteinExistence type="predicted"/>
<dbReference type="Proteomes" id="UP000250434">
    <property type="component" value="Chromosome"/>
</dbReference>
<dbReference type="Gene3D" id="2.30.38.10">
    <property type="entry name" value="Luciferase, Domain 3"/>
    <property type="match status" value="1"/>
</dbReference>
<dbReference type="EMBL" id="CP015163">
    <property type="protein sequence ID" value="AXB43282.1"/>
    <property type="molecule type" value="Genomic_DNA"/>
</dbReference>
<keyword evidence="7" id="KW-1185">Reference proteome</keyword>
<dbReference type="PANTHER" id="PTHR45527:SF1">
    <property type="entry name" value="FATTY ACID SYNTHASE"/>
    <property type="match status" value="1"/>
</dbReference>
<dbReference type="NCBIfam" id="TIGR01733">
    <property type="entry name" value="AA-adenyl-dom"/>
    <property type="match status" value="1"/>
</dbReference>
<dbReference type="Pfam" id="PF13193">
    <property type="entry name" value="AMP-binding_C"/>
    <property type="match status" value="1"/>
</dbReference>
<dbReference type="Gene3D" id="3.30.559.30">
    <property type="entry name" value="Nonribosomal peptide synthetase, condensation domain"/>
    <property type="match status" value="1"/>
</dbReference>
<dbReference type="Gene3D" id="3.30.559.10">
    <property type="entry name" value="Chloramphenicol acetyltransferase-like domain"/>
    <property type="match status" value="1"/>
</dbReference>
<evidence type="ECO:0000259" key="4">
    <source>
        <dbReference type="Pfam" id="PF00668"/>
    </source>
</evidence>
<reference evidence="6 7" key="1">
    <citation type="submission" date="2016-04" db="EMBL/GenBank/DDBJ databases">
        <title>Complete genome sequence and analysis of deep-sea sediment isolate, Amycolatopsis sp. WP1.</title>
        <authorList>
            <person name="Wang H."/>
            <person name="Chen S."/>
            <person name="Wu Q."/>
        </authorList>
    </citation>
    <scope>NUCLEOTIDE SEQUENCE [LARGE SCALE GENOMIC DNA]</scope>
    <source>
        <strain evidence="6 7">WP1</strain>
    </source>
</reference>
<protein>
    <recommendedName>
        <fullName evidence="8">Non-ribosomal peptide synthetase</fullName>
    </recommendedName>
</protein>
<feature type="domain" description="AMP-binding enzyme C-terminal" evidence="5">
    <location>
        <begin position="859"/>
        <end position="933"/>
    </location>
</feature>
<dbReference type="PANTHER" id="PTHR45527">
    <property type="entry name" value="NONRIBOSOMAL PEPTIDE SYNTHETASE"/>
    <property type="match status" value="1"/>
</dbReference>
<dbReference type="GO" id="GO:0003824">
    <property type="term" value="F:catalytic activity"/>
    <property type="evidence" value="ECO:0007669"/>
    <property type="project" value="InterPro"/>
</dbReference>
<dbReference type="PROSITE" id="PS00455">
    <property type="entry name" value="AMP_BINDING"/>
    <property type="match status" value="1"/>
</dbReference>
<evidence type="ECO:0000259" key="3">
    <source>
        <dbReference type="Pfam" id="PF00550"/>
    </source>
</evidence>
<evidence type="ECO:0000313" key="7">
    <source>
        <dbReference type="Proteomes" id="UP000250434"/>
    </source>
</evidence>
<feature type="domain" description="Carrier" evidence="3">
    <location>
        <begin position="959"/>
        <end position="1017"/>
    </location>
</feature>
<dbReference type="GO" id="GO:0005737">
    <property type="term" value="C:cytoplasm"/>
    <property type="evidence" value="ECO:0007669"/>
    <property type="project" value="TreeGrafter"/>
</dbReference>
<dbReference type="GO" id="GO:0008610">
    <property type="term" value="P:lipid biosynthetic process"/>
    <property type="evidence" value="ECO:0007669"/>
    <property type="project" value="UniProtKB-ARBA"/>
</dbReference>
<dbReference type="Gene3D" id="3.40.50.980">
    <property type="match status" value="2"/>
</dbReference>
<dbReference type="GO" id="GO:0043041">
    <property type="term" value="P:amino acid activation for nonribosomal peptide biosynthetic process"/>
    <property type="evidence" value="ECO:0007669"/>
    <property type="project" value="TreeGrafter"/>
</dbReference>
<accession>A0A344L5F8</accession>
<evidence type="ECO:0000259" key="5">
    <source>
        <dbReference type="Pfam" id="PF13193"/>
    </source>
</evidence>
<dbReference type="InterPro" id="IPR025110">
    <property type="entry name" value="AMP-bd_C"/>
</dbReference>
<dbReference type="InterPro" id="IPR009081">
    <property type="entry name" value="PP-bd_ACP"/>
</dbReference>
<comment type="cofactor">
    <cofactor evidence="1">
        <name>pantetheine 4'-phosphate</name>
        <dbReference type="ChEBI" id="CHEBI:47942"/>
    </cofactor>
</comment>
<feature type="domain" description="AMP-dependent synthetase/ligase" evidence="2">
    <location>
        <begin position="462"/>
        <end position="801"/>
    </location>
</feature>
<dbReference type="InterPro" id="IPR001242">
    <property type="entry name" value="Condensation_dom"/>
</dbReference>
<sequence length="1034" mass="109179">MIEDTHPLTPLQAGMLFHTLASPEFDVYTLRIALTVAGVADPGALGRAWQRVVDRTPILRASVSLAGGAPVQVVHRGVVLPVRELDWTGEGPDRETRLRELVDRDRERPLDPRRAPASRLVLARLPGDRVQLLWTVHHLFVDGWSVERILDDVLAAYAAMITGEPDEPPARPPFREYVTWLGQQDETAAAEYWRGALAGLGAPVAPPWDRPPAAGHRASAFGHTTVTVPADRPRRFAREHRLTVNTLVRAAWALVLARHAGADDVVFGTTISTRFGDLPDAASIVGPLINTVPVRTRIGWDSRVLPWLRELKADWAAARAQGFLALDRIRAVSGLPAGQPLFTTLVTFENYPDEPDALNRAGVRVEEMSGDEYTDNPLTLTAYETAARIVLRLAYDAELFGPATADRLGAALATAVEGLVADPDRLVDDVPATAAAETRLVLGEWSRSGRPPATPVTAHELFRAQARRTPGATAVVDGATTLTYAELDARSDRLAHHLAGLGVGPEVFVGLHATRGAGFVLGMLGIHKAGGAYLPLDPAWPAGRHAALLASAGATVTVVSGTAGLGDGSEGGEGVQVRLAPGQAGVARSAPLPRARPGHPACLIHTSGSTGRPKGVVVPHAGVAGLVAHSADALGVGRGDRLLLACSIGFDMAFWTVVTALGTGATLVLADGERLRPGPALARLIDEQRVSHLFLVPSALAVLPGDALGGVRALLAGGEALPAALAARWAPGRRLVNGYGPTEATAMATFSEPLDGTGEPPIGTPVADLRAFVLDHRLRPVPPGTTGELYLAGTGLARGYHGQAAETSARFVACPYGEPGERMYRTGDLVRQRAGGALWYVGRADDQVQIRGFRVEPGEVEAALAAHPGVGRAVVVARADGPARTLAAYLVAATTPAPTTAELAEHLAGLLPGHLIPAVFVPLDELPLNGNGKVDRRALPEPPAPVAGHRLPRTGTERELARVWAGLLGRAVVGVDEKFFEAGGTSLTLVRLNGHLPELSMAELLQRPTISEMAALLDDRRRVRTTGSGEDWEL</sequence>
<dbReference type="InterPro" id="IPR000873">
    <property type="entry name" value="AMP-dep_synth/lig_dom"/>
</dbReference>
<dbReference type="Pfam" id="PF00501">
    <property type="entry name" value="AMP-binding"/>
    <property type="match status" value="1"/>
</dbReference>
<dbReference type="OrthoDB" id="2472181at2"/>
<gene>
    <name evidence="6" type="ORF">A4R43_12560</name>
</gene>
<dbReference type="Gene3D" id="3.30.300.30">
    <property type="match status" value="1"/>
</dbReference>
<evidence type="ECO:0008006" key="8">
    <source>
        <dbReference type="Google" id="ProtNLM"/>
    </source>
</evidence>
<dbReference type="Gene3D" id="1.10.1200.10">
    <property type="entry name" value="ACP-like"/>
    <property type="match status" value="1"/>
</dbReference>
<evidence type="ECO:0000313" key="6">
    <source>
        <dbReference type="EMBL" id="AXB43282.1"/>
    </source>
</evidence>
<dbReference type="InterPro" id="IPR036736">
    <property type="entry name" value="ACP-like_sf"/>
</dbReference>
<name>A0A344L5F8_9PSEU</name>
<dbReference type="GO" id="GO:0031177">
    <property type="term" value="F:phosphopantetheine binding"/>
    <property type="evidence" value="ECO:0007669"/>
    <property type="project" value="TreeGrafter"/>
</dbReference>
<evidence type="ECO:0000256" key="1">
    <source>
        <dbReference type="ARBA" id="ARBA00001957"/>
    </source>
</evidence>
<dbReference type="InterPro" id="IPR023213">
    <property type="entry name" value="CAT-like_dom_sf"/>
</dbReference>
<dbReference type="SUPFAM" id="SSF52777">
    <property type="entry name" value="CoA-dependent acyltransferases"/>
    <property type="match status" value="2"/>
</dbReference>
<dbReference type="InterPro" id="IPR020845">
    <property type="entry name" value="AMP-binding_CS"/>
</dbReference>
<dbReference type="KEGG" id="aab:A4R43_12560"/>
<dbReference type="SUPFAM" id="SSF47336">
    <property type="entry name" value="ACP-like"/>
    <property type="match status" value="1"/>
</dbReference>
<dbReference type="RefSeq" id="WP_113692527.1">
    <property type="nucleotide sequence ID" value="NZ_CP015163.1"/>
</dbReference>
<evidence type="ECO:0000259" key="2">
    <source>
        <dbReference type="Pfam" id="PF00501"/>
    </source>
</evidence>
<dbReference type="AlphaFoldDB" id="A0A344L5F8"/>